<sequence>MVLRREPSTDTATTTIVITEMQCIAHMNIVTEELRFKVPVFLLLLCYFLVIFYLSLELPSEPRLVPMLIVVPAIVLTVVRIVTLLFPDLFGKYAETFDMSKFAEDVDTGIKESFASPSETAVIVGWFLLYLALIYLFGFIASTIAFSFMFLYVQADQSLLRSGISAVTTGVAIYLVFIVLINVRPLNPVFPIFPA</sequence>
<evidence type="ECO:0000313" key="4">
    <source>
        <dbReference type="Proteomes" id="UP000324104"/>
    </source>
</evidence>
<accession>A0A5D5AT01</accession>
<evidence type="ECO:0000259" key="2">
    <source>
        <dbReference type="Pfam" id="PF07331"/>
    </source>
</evidence>
<protein>
    <recommendedName>
        <fullName evidence="2">DUF1468 domain-containing protein</fullName>
    </recommendedName>
</protein>
<reference evidence="3 4" key="1">
    <citation type="submission" date="2019-08" db="EMBL/GenBank/DDBJ databases">
        <title>Archaea genome.</title>
        <authorList>
            <person name="Kajale S."/>
            <person name="Shouche Y."/>
            <person name="Deshpande N."/>
            <person name="Sharma A."/>
        </authorList>
    </citation>
    <scope>NUCLEOTIDE SEQUENCE [LARGE SCALE GENOMIC DNA]</scope>
    <source>
        <strain evidence="3 4">ESP3B_9</strain>
    </source>
</reference>
<keyword evidence="4" id="KW-1185">Reference proteome</keyword>
<gene>
    <name evidence="3" type="ORF">FYC77_07685</name>
</gene>
<organism evidence="3 4">
    <name type="scientific">Natrialba swarupiae</name>
    <dbReference type="NCBI Taxonomy" id="2448032"/>
    <lineage>
        <taxon>Archaea</taxon>
        <taxon>Methanobacteriati</taxon>
        <taxon>Methanobacteriota</taxon>
        <taxon>Stenosarchaea group</taxon>
        <taxon>Halobacteria</taxon>
        <taxon>Halobacteriales</taxon>
        <taxon>Natrialbaceae</taxon>
        <taxon>Natrialba</taxon>
    </lineage>
</organism>
<evidence type="ECO:0000313" key="3">
    <source>
        <dbReference type="EMBL" id="TYT62640.1"/>
    </source>
</evidence>
<feature type="transmembrane region" description="Helical" evidence="1">
    <location>
        <begin position="123"/>
        <end position="152"/>
    </location>
</feature>
<feature type="transmembrane region" description="Helical" evidence="1">
    <location>
        <begin position="164"/>
        <end position="183"/>
    </location>
</feature>
<dbReference type="InterPro" id="IPR009936">
    <property type="entry name" value="DUF1468"/>
</dbReference>
<keyword evidence="1" id="KW-0812">Transmembrane</keyword>
<keyword evidence="1" id="KW-1133">Transmembrane helix</keyword>
<feature type="transmembrane region" description="Helical" evidence="1">
    <location>
        <begin position="36"/>
        <end position="56"/>
    </location>
</feature>
<dbReference type="EMBL" id="VTAW01000007">
    <property type="protein sequence ID" value="TYT62640.1"/>
    <property type="molecule type" value="Genomic_DNA"/>
</dbReference>
<dbReference type="AlphaFoldDB" id="A0A5D5AT01"/>
<dbReference type="Proteomes" id="UP000324104">
    <property type="component" value="Unassembled WGS sequence"/>
</dbReference>
<comment type="caution">
    <text evidence="3">The sequence shown here is derived from an EMBL/GenBank/DDBJ whole genome shotgun (WGS) entry which is preliminary data.</text>
</comment>
<keyword evidence="1" id="KW-0472">Membrane</keyword>
<feature type="domain" description="DUF1468" evidence="2">
    <location>
        <begin position="40"/>
        <end position="183"/>
    </location>
</feature>
<proteinExistence type="predicted"/>
<dbReference type="Pfam" id="PF07331">
    <property type="entry name" value="TctB"/>
    <property type="match status" value="1"/>
</dbReference>
<evidence type="ECO:0000256" key="1">
    <source>
        <dbReference type="SAM" id="Phobius"/>
    </source>
</evidence>
<feature type="transmembrane region" description="Helical" evidence="1">
    <location>
        <begin position="68"/>
        <end position="86"/>
    </location>
</feature>
<name>A0A5D5AT01_9EURY</name>